<dbReference type="EMBL" id="JAMZMK010012115">
    <property type="protein sequence ID" value="KAI7724960.1"/>
    <property type="molecule type" value="Genomic_DNA"/>
</dbReference>
<name>A0AAD5G1G6_AMBAR</name>
<keyword evidence="3" id="KW-1185">Reference proteome</keyword>
<dbReference type="Proteomes" id="UP001206925">
    <property type="component" value="Unassembled WGS sequence"/>
</dbReference>
<comment type="caution">
    <text evidence="2">The sequence shown here is derived from an EMBL/GenBank/DDBJ whole genome shotgun (WGS) entry which is preliminary data.</text>
</comment>
<dbReference type="AlphaFoldDB" id="A0AAD5G1G6"/>
<evidence type="ECO:0000256" key="1">
    <source>
        <dbReference type="SAM" id="MobiDB-lite"/>
    </source>
</evidence>
<feature type="region of interest" description="Disordered" evidence="1">
    <location>
        <begin position="98"/>
        <end position="141"/>
    </location>
</feature>
<dbReference type="InterPro" id="IPR012340">
    <property type="entry name" value="NA-bd_OB-fold"/>
</dbReference>
<gene>
    <name evidence="2" type="ORF">M8C21_018879</name>
</gene>
<sequence>MFDTEAKKIFGKTAQQYVEEQEEAINNGEEPPEYPKDFEKLIGQKYAFVIKVSSYNIAHQIEQYSITMFTQDKDIMSALYKKFDIEKLEEIHSNEVIPFSDAESTNDRELKDDESDDELCEIDGPISSPLRKRQKMDVEDGQVGKDKIKLLIPKIEKD</sequence>
<evidence type="ECO:0000313" key="2">
    <source>
        <dbReference type="EMBL" id="KAI7724960.1"/>
    </source>
</evidence>
<reference evidence="2" key="1">
    <citation type="submission" date="2022-06" db="EMBL/GenBank/DDBJ databases">
        <title>Uncovering the hologenomic basis of an extraordinary plant invasion.</title>
        <authorList>
            <person name="Bieker V.C."/>
            <person name="Martin M.D."/>
            <person name="Gilbert T."/>
            <person name="Hodgins K."/>
            <person name="Battlay P."/>
            <person name="Petersen B."/>
            <person name="Wilson J."/>
        </authorList>
    </citation>
    <scope>NUCLEOTIDE SEQUENCE</scope>
    <source>
        <strain evidence="2">AA19_3_7</strain>
        <tissue evidence="2">Leaf</tissue>
    </source>
</reference>
<protein>
    <submittedName>
        <fullName evidence="2">Uncharacterized protein</fullName>
    </submittedName>
</protein>
<dbReference type="Gene3D" id="2.40.50.140">
    <property type="entry name" value="Nucleic acid-binding proteins"/>
    <property type="match status" value="1"/>
</dbReference>
<evidence type="ECO:0000313" key="3">
    <source>
        <dbReference type="Proteomes" id="UP001206925"/>
    </source>
</evidence>
<accession>A0AAD5G1G6</accession>
<organism evidence="2 3">
    <name type="scientific">Ambrosia artemisiifolia</name>
    <name type="common">Common ragweed</name>
    <dbReference type="NCBI Taxonomy" id="4212"/>
    <lineage>
        <taxon>Eukaryota</taxon>
        <taxon>Viridiplantae</taxon>
        <taxon>Streptophyta</taxon>
        <taxon>Embryophyta</taxon>
        <taxon>Tracheophyta</taxon>
        <taxon>Spermatophyta</taxon>
        <taxon>Magnoliopsida</taxon>
        <taxon>eudicotyledons</taxon>
        <taxon>Gunneridae</taxon>
        <taxon>Pentapetalae</taxon>
        <taxon>asterids</taxon>
        <taxon>campanulids</taxon>
        <taxon>Asterales</taxon>
        <taxon>Asteraceae</taxon>
        <taxon>Asteroideae</taxon>
        <taxon>Heliantheae alliance</taxon>
        <taxon>Heliantheae</taxon>
        <taxon>Ambrosia</taxon>
    </lineage>
</organism>
<proteinExistence type="predicted"/>
<feature type="compositionally biased region" description="Acidic residues" evidence="1">
    <location>
        <begin position="112"/>
        <end position="121"/>
    </location>
</feature>